<dbReference type="PANTHER" id="PTHR11001:SF2">
    <property type="entry name" value="MITOCHONDRIAL FISSION PROCESS PROTEIN 1"/>
    <property type="match status" value="1"/>
</dbReference>
<dbReference type="PANTHER" id="PTHR11001">
    <property type="entry name" value="MITOCHONDRIAL FISSION PROCESS PROTEIN 1"/>
    <property type="match status" value="1"/>
</dbReference>
<dbReference type="AlphaFoldDB" id="A0A1Y5IFP0"/>
<dbReference type="GO" id="GO:0005739">
    <property type="term" value="C:mitochondrion"/>
    <property type="evidence" value="ECO:0007669"/>
    <property type="project" value="TreeGrafter"/>
</dbReference>
<sequence length="154" mass="16581">EFDIYRDSPLRYMGYANECGEAFVAWLPAWGVPATYGVAATYVLADTVDKGLKRWKQAEGDDDRLNQAVGVATETVTWQMLASVFWPGSFIRVVVASTNLALAKADTSAFEALAAQGIDVEKILPTLFGLAAIPFIVKPIDTTVDAAGEVSFGK</sequence>
<dbReference type="GO" id="GO:0000266">
    <property type="term" value="P:mitochondrial fission"/>
    <property type="evidence" value="ECO:0007669"/>
    <property type="project" value="TreeGrafter"/>
</dbReference>
<proteinExistence type="inferred from homology"/>
<organism evidence="4">
    <name type="scientific">Ostreococcus tauri</name>
    <name type="common">Marine green alga</name>
    <dbReference type="NCBI Taxonomy" id="70448"/>
    <lineage>
        <taxon>Eukaryota</taxon>
        <taxon>Viridiplantae</taxon>
        <taxon>Chlorophyta</taxon>
        <taxon>Mamiellophyceae</taxon>
        <taxon>Mamiellales</taxon>
        <taxon>Bathycoccaceae</taxon>
        <taxon>Ostreococcus</taxon>
    </lineage>
</organism>
<dbReference type="EMBL" id="KZ155785">
    <property type="protein sequence ID" value="OUS45815.1"/>
    <property type="molecule type" value="Genomic_DNA"/>
</dbReference>
<comment type="similarity">
    <text evidence="1">Belongs to the MTFP1 family.</text>
</comment>
<dbReference type="eggNOG" id="KOG3945">
    <property type="taxonomic scope" value="Eukaryota"/>
</dbReference>
<feature type="non-terminal residue" evidence="4">
    <location>
        <position position="154"/>
    </location>
</feature>
<gene>
    <name evidence="4" type="ORF">BE221DRAFT_45277</name>
</gene>
<evidence type="ECO:0000256" key="1">
    <source>
        <dbReference type="ARBA" id="ARBA00009224"/>
    </source>
</evidence>
<name>A0A1Y5IFP0_OSTTA</name>
<dbReference type="InterPro" id="IPR019560">
    <property type="entry name" value="Mitochondrial_18_kDa_protein"/>
</dbReference>
<protein>
    <recommendedName>
        <fullName evidence="2">Mitochondrial fission process protein 1</fullName>
    </recommendedName>
    <alternativeName>
        <fullName evidence="3">Mitochondrial 18 kDa protein</fullName>
    </alternativeName>
</protein>
<evidence type="ECO:0000313" key="4">
    <source>
        <dbReference type="EMBL" id="OUS45815.1"/>
    </source>
</evidence>
<evidence type="ECO:0000256" key="3">
    <source>
        <dbReference type="ARBA" id="ARBA00029631"/>
    </source>
</evidence>
<accession>A0A1Y5IFP0</accession>
<dbReference type="Proteomes" id="UP000195557">
    <property type="component" value="Unassembled WGS sequence"/>
</dbReference>
<dbReference type="Pfam" id="PF10558">
    <property type="entry name" value="MTP18"/>
    <property type="match status" value="1"/>
</dbReference>
<evidence type="ECO:0000256" key="2">
    <source>
        <dbReference type="ARBA" id="ARBA00017835"/>
    </source>
</evidence>
<reference evidence="4" key="1">
    <citation type="submission" date="2017-04" db="EMBL/GenBank/DDBJ databases">
        <title>Population genomics of picophytoplankton unveils novel chromosome hypervariability.</title>
        <authorList>
            <consortium name="DOE Joint Genome Institute"/>
            <person name="Blanc-Mathieu R."/>
            <person name="Krasovec M."/>
            <person name="Hebrard M."/>
            <person name="Yau S."/>
            <person name="Desgranges E."/>
            <person name="Martin J."/>
            <person name="Schackwitz W."/>
            <person name="Kuo A."/>
            <person name="Salin G."/>
            <person name="Donnadieu C."/>
            <person name="Desdevises Y."/>
            <person name="Sanchez-Ferandin S."/>
            <person name="Moreau H."/>
            <person name="Rivals E."/>
            <person name="Grigoriev I.V."/>
            <person name="Grimsley N."/>
            <person name="Eyre-Walker A."/>
            <person name="Piganeau G."/>
        </authorList>
    </citation>
    <scope>NUCLEOTIDE SEQUENCE [LARGE SCALE GENOMIC DNA]</scope>
    <source>
        <strain evidence="4">RCC 1115</strain>
    </source>
</reference>
<feature type="non-terminal residue" evidence="4">
    <location>
        <position position="1"/>
    </location>
</feature>